<dbReference type="EMBL" id="JAAQXV010000001">
    <property type="protein sequence ID" value="NMZ78300.1"/>
    <property type="molecule type" value="Genomic_DNA"/>
</dbReference>
<accession>A0AB36CSB2</accession>
<sequence>MATQKSKKDSGTFTARIVTNFVATNVTLHKFTGVTPGGYISGEKDKGTIYVGFPPGIGDDQRVTKQYPEDFTDNYMEWTFHDGENKHQVKTGWITVTFTENMKNAKGEFECSIDDPSPRTITGEFDIQG</sequence>
<gene>
    <name evidence="1" type="ORF">HBO26_03135</name>
</gene>
<comment type="caution">
    <text evidence="1">The sequence shown here is derived from an EMBL/GenBank/DDBJ whole genome shotgun (WGS) entry which is preliminary data.</text>
</comment>
<dbReference type="Proteomes" id="UP000548707">
    <property type="component" value="Unassembled WGS sequence"/>
</dbReference>
<protein>
    <recommendedName>
        <fullName evidence="3">Phage tail protein</fullName>
    </recommendedName>
</protein>
<name>A0AB36CSB2_9PSED</name>
<evidence type="ECO:0000313" key="2">
    <source>
        <dbReference type="Proteomes" id="UP000548707"/>
    </source>
</evidence>
<evidence type="ECO:0008006" key="3">
    <source>
        <dbReference type="Google" id="ProtNLM"/>
    </source>
</evidence>
<reference evidence="1 2" key="1">
    <citation type="journal article" date="2020" name="Front. Microbiol.">
        <title>Genetic Organization of the aprX-lipA2 Operon Affects the Proteolytic Potential of Pseudomonas Species in Milk.</title>
        <authorList>
            <person name="Maier C."/>
            <person name="Huptas C."/>
            <person name="von Neubeck M."/>
            <person name="Scherer S."/>
            <person name="Wenning M."/>
            <person name="Lucking G."/>
        </authorList>
    </citation>
    <scope>NUCLEOTIDE SEQUENCE [LARGE SCALE GENOMIC DNA]</scope>
    <source>
        <strain evidence="1 2">WS 5114</strain>
    </source>
</reference>
<organism evidence="1 2">
    <name type="scientific">Pseudomonas mandelii</name>
    <dbReference type="NCBI Taxonomy" id="75612"/>
    <lineage>
        <taxon>Bacteria</taxon>
        <taxon>Pseudomonadati</taxon>
        <taxon>Pseudomonadota</taxon>
        <taxon>Gammaproteobacteria</taxon>
        <taxon>Pseudomonadales</taxon>
        <taxon>Pseudomonadaceae</taxon>
        <taxon>Pseudomonas</taxon>
    </lineage>
</organism>
<proteinExistence type="predicted"/>
<evidence type="ECO:0000313" key="1">
    <source>
        <dbReference type="EMBL" id="NMZ78300.1"/>
    </source>
</evidence>
<dbReference type="RefSeq" id="WP_169856350.1">
    <property type="nucleotide sequence ID" value="NZ_CP081178.1"/>
</dbReference>
<dbReference type="AlphaFoldDB" id="A0AB36CSB2"/>